<feature type="transmembrane region" description="Helical" evidence="6">
    <location>
        <begin position="105"/>
        <end position="123"/>
    </location>
</feature>
<evidence type="ECO:0000256" key="2">
    <source>
        <dbReference type="ARBA" id="ARBA00022448"/>
    </source>
</evidence>
<evidence type="ECO:0000256" key="3">
    <source>
        <dbReference type="ARBA" id="ARBA00022692"/>
    </source>
</evidence>
<feature type="transmembrane region" description="Helical" evidence="6">
    <location>
        <begin position="421"/>
        <end position="449"/>
    </location>
</feature>
<protein>
    <submittedName>
        <fullName evidence="7">MFS transporter</fullName>
    </submittedName>
</protein>
<feature type="transmembrane region" description="Helical" evidence="6">
    <location>
        <begin position="290"/>
        <end position="309"/>
    </location>
</feature>
<evidence type="ECO:0000313" key="7">
    <source>
        <dbReference type="EMBL" id="TPE51739.1"/>
    </source>
</evidence>
<keyword evidence="8" id="KW-1185">Reference proteome</keyword>
<dbReference type="GO" id="GO:0005886">
    <property type="term" value="C:plasma membrane"/>
    <property type="evidence" value="ECO:0007669"/>
    <property type="project" value="TreeGrafter"/>
</dbReference>
<feature type="transmembrane region" description="Helical" evidence="6">
    <location>
        <begin position="33"/>
        <end position="56"/>
    </location>
</feature>
<keyword evidence="3 6" id="KW-0812">Transmembrane</keyword>
<name>A0A501WQJ0_9RHOB</name>
<feature type="transmembrane region" description="Helical" evidence="6">
    <location>
        <begin position="329"/>
        <end position="351"/>
    </location>
</feature>
<dbReference type="Pfam" id="PF07690">
    <property type="entry name" value="MFS_1"/>
    <property type="match status" value="1"/>
</dbReference>
<dbReference type="AlphaFoldDB" id="A0A501WQJ0"/>
<reference evidence="7 8" key="1">
    <citation type="submission" date="2019-06" db="EMBL/GenBank/DDBJ databases">
        <title>A novel bacterium of genus Amaricoccus, isolated from marine sediment.</title>
        <authorList>
            <person name="Huang H."/>
            <person name="Mo K."/>
            <person name="Hu Y."/>
        </authorList>
    </citation>
    <scope>NUCLEOTIDE SEQUENCE [LARGE SCALE GENOMIC DNA]</scope>
    <source>
        <strain evidence="7 8">HB172011</strain>
    </source>
</reference>
<keyword evidence="5 6" id="KW-0472">Membrane</keyword>
<keyword evidence="2" id="KW-0813">Transport</keyword>
<feature type="transmembrane region" description="Helical" evidence="6">
    <location>
        <begin position="228"/>
        <end position="252"/>
    </location>
</feature>
<dbReference type="SUPFAM" id="SSF103473">
    <property type="entry name" value="MFS general substrate transporter"/>
    <property type="match status" value="1"/>
</dbReference>
<comment type="caution">
    <text evidence="7">The sequence shown here is derived from an EMBL/GenBank/DDBJ whole genome shotgun (WGS) entry which is preliminary data.</text>
</comment>
<feature type="transmembrane region" description="Helical" evidence="6">
    <location>
        <begin position="194"/>
        <end position="216"/>
    </location>
</feature>
<proteinExistence type="predicted"/>
<comment type="subcellular location">
    <subcellularLocation>
        <location evidence="1">Endomembrane system</location>
        <topology evidence="1">Multi-pass membrane protein</topology>
    </subcellularLocation>
</comment>
<dbReference type="InterPro" id="IPR011701">
    <property type="entry name" value="MFS"/>
</dbReference>
<dbReference type="RefSeq" id="WP_140453712.1">
    <property type="nucleotide sequence ID" value="NZ_VFRP01000006.1"/>
</dbReference>
<organism evidence="7 8">
    <name type="scientific">Amaricoccus solimangrovi</name>
    <dbReference type="NCBI Taxonomy" id="2589815"/>
    <lineage>
        <taxon>Bacteria</taxon>
        <taxon>Pseudomonadati</taxon>
        <taxon>Pseudomonadota</taxon>
        <taxon>Alphaproteobacteria</taxon>
        <taxon>Rhodobacterales</taxon>
        <taxon>Paracoccaceae</taxon>
        <taxon>Amaricoccus</taxon>
    </lineage>
</organism>
<evidence type="ECO:0000256" key="1">
    <source>
        <dbReference type="ARBA" id="ARBA00004127"/>
    </source>
</evidence>
<dbReference type="OrthoDB" id="5314453at2"/>
<gene>
    <name evidence="7" type="ORF">FJM51_08590</name>
</gene>
<feature type="transmembrane region" description="Helical" evidence="6">
    <location>
        <begin position="129"/>
        <end position="150"/>
    </location>
</feature>
<evidence type="ECO:0000313" key="8">
    <source>
        <dbReference type="Proteomes" id="UP000319255"/>
    </source>
</evidence>
<evidence type="ECO:0000256" key="4">
    <source>
        <dbReference type="ARBA" id="ARBA00022989"/>
    </source>
</evidence>
<dbReference type="GO" id="GO:0022857">
    <property type="term" value="F:transmembrane transporter activity"/>
    <property type="evidence" value="ECO:0007669"/>
    <property type="project" value="InterPro"/>
</dbReference>
<feature type="transmembrane region" description="Helical" evidence="6">
    <location>
        <begin position="514"/>
        <end position="535"/>
    </location>
</feature>
<dbReference type="GO" id="GO:0012505">
    <property type="term" value="C:endomembrane system"/>
    <property type="evidence" value="ECO:0007669"/>
    <property type="project" value="UniProtKB-SubCell"/>
</dbReference>
<feature type="transmembrane region" description="Helical" evidence="6">
    <location>
        <begin position="162"/>
        <end position="182"/>
    </location>
</feature>
<dbReference type="Gene3D" id="1.20.1250.20">
    <property type="entry name" value="MFS general substrate transporter like domains"/>
    <property type="match status" value="1"/>
</dbReference>
<feature type="transmembrane region" description="Helical" evidence="6">
    <location>
        <begin position="76"/>
        <end position="93"/>
    </location>
</feature>
<dbReference type="Proteomes" id="UP000319255">
    <property type="component" value="Unassembled WGS sequence"/>
</dbReference>
<dbReference type="PANTHER" id="PTHR23501:SF191">
    <property type="entry name" value="VACUOLAR BASIC AMINO ACID TRANSPORTER 4"/>
    <property type="match status" value="1"/>
</dbReference>
<dbReference type="PANTHER" id="PTHR23501">
    <property type="entry name" value="MAJOR FACILITATOR SUPERFAMILY"/>
    <property type="match status" value="1"/>
</dbReference>
<dbReference type="EMBL" id="VFRP01000006">
    <property type="protein sequence ID" value="TPE51739.1"/>
    <property type="molecule type" value="Genomic_DNA"/>
</dbReference>
<keyword evidence="4 6" id="KW-1133">Transmembrane helix</keyword>
<evidence type="ECO:0000256" key="5">
    <source>
        <dbReference type="ARBA" id="ARBA00023136"/>
    </source>
</evidence>
<sequence length="562" mass="60323">MSPRDEIGPAAAPASTAVPAPAAPPPFTPKPPLLVFAYALASVTAAITQGLGTSLVSANLAQIAGPLQATQTEASWLMAAYLIPNVSLSLILYKLRTQYGIRNFCEIAIIPYVLVSLAHLWVTDFRVAIALRFFAGAAAAPIASVAFLYMLEIFPPRMKLNIGLCLALIGIGLATPVAGLISPSLLDARDLRGLYLLELGLALVTFGFIYLLPLASPPRQKVISALDVLDYLLFATAMGCLAVFFTMGRIYWWVEADWLAWVLIAAIASGTLVAMIELNRRQHLIDVRWITSREIIHFTGILLVFRILLSEQSSGAISFLRQLGLQNGQMAGLYWAILATSVVSGLVCAAVMKPGREAAIHLAALVMIALGAWLDSHSTALTRPREMYLSQAIMAFGSGLFLPPAMAVGFSAALSKGLSYVVSFFAVFLFTQKVGAFIGSALFGTFVTWREQFHSAMLTARLDATDPLVAARLAGYAGAYARVTPDAVQRAAEGASLLAGQVRREAYVLAYDDAFRAIFLLALAAIALLLLDLAWTHRHRFAPRALRSPMPPEGSDRTGTAA</sequence>
<evidence type="ECO:0000256" key="6">
    <source>
        <dbReference type="SAM" id="Phobius"/>
    </source>
</evidence>
<accession>A0A501WQJ0</accession>
<dbReference type="InterPro" id="IPR036259">
    <property type="entry name" value="MFS_trans_sf"/>
</dbReference>
<feature type="transmembrane region" description="Helical" evidence="6">
    <location>
        <begin position="394"/>
        <end position="414"/>
    </location>
</feature>
<feature type="transmembrane region" description="Helical" evidence="6">
    <location>
        <begin position="358"/>
        <end position="374"/>
    </location>
</feature>
<feature type="transmembrane region" description="Helical" evidence="6">
    <location>
        <begin position="258"/>
        <end position="278"/>
    </location>
</feature>